<sequence length="70" mass="8279">MAFGEFYLILAQIRHNEQTLTFTITSIYSQLAPSIRRYNFEPEFNRVSDANLNNCFTASLKWELFETLRP</sequence>
<organism evidence="1 2">
    <name type="scientific">Clunio marinus</name>
    <dbReference type="NCBI Taxonomy" id="568069"/>
    <lineage>
        <taxon>Eukaryota</taxon>
        <taxon>Metazoa</taxon>
        <taxon>Ecdysozoa</taxon>
        <taxon>Arthropoda</taxon>
        <taxon>Hexapoda</taxon>
        <taxon>Insecta</taxon>
        <taxon>Pterygota</taxon>
        <taxon>Neoptera</taxon>
        <taxon>Endopterygota</taxon>
        <taxon>Diptera</taxon>
        <taxon>Nematocera</taxon>
        <taxon>Chironomoidea</taxon>
        <taxon>Chironomidae</taxon>
        <taxon>Clunio</taxon>
    </lineage>
</organism>
<proteinExistence type="predicted"/>
<accession>A0A1J1IXU2</accession>
<name>A0A1J1IXU2_9DIPT</name>
<reference evidence="1 2" key="1">
    <citation type="submission" date="2015-04" db="EMBL/GenBank/DDBJ databases">
        <authorList>
            <person name="Syromyatnikov M.Y."/>
            <person name="Popov V.N."/>
        </authorList>
    </citation>
    <scope>NUCLEOTIDE SEQUENCE [LARGE SCALE GENOMIC DNA]</scope>
</reference>
<keyword evidence="2" id="KW-1185">Reference proteome</keyword>
<protein>
    <submittedName>
        <fullName evidence="1">CLUMA_CG018609, isoform A</fullName>
    </submittedName>
</protein>
<evidence type="ECO:0000313" key="2">
    <source>
        <dbReference type="Proteomes" id="UP000183832"/>
    </source>
</evidence>
<dbReference type="EMBL" id="CVRI01000064">
    <property type="protein sequence ID" value="CRL05091.1"/>
    <property type="molecule type" value="Genomic_DNA"/>
</dbReference>
<evidence type="ECO:0000313" key="1">
    <source>
        <dbReference type="EMBL" id="CRL05091.1"/>
    </source>
</evidence>
<gene>
    <name evidence="1" type="ORF">CLUMA_CG018609</name>
</gene>
<dbReference type="AlphaFoldDB" id="A0A1J1IXU2"/>
<dbReference type="Proteomes" id="UP000183832">
    <property type="component" value="Unassembled WGS sequence"/>
</dbReference>